<keyword evidence="1" id="KW-0812">Transmembrane</keyword>
<feature type="transmembrane region" description="Helical" evidence="1">
    <location>
        <begin position="14"/>
        <end position="36"/>
    </location>
</feature>
<evidence type="ECO:0000256" key="1">
    <source>
        <dbReference type="SAM" id="Phobius"/>
    </source>
</evidence>
<sequence length="47" mass="5258">MTLPLNVELLYQDYQAAAAFASAMLLVRIAFATLALKAWVARHEEHV</sequence>
<proteinExistence type="predicted"/>
<accession>A0A381EER3</accession>
<keyword evidence="1" id="KW-0472">Membrane</keyword>
<reference evidence="2 3" key="1">
    <citation type="submission" date="2018-06" db="EMBL/GenBank/DDBJ databases">
        <authorList>
            <consortium name="Pathogen Informatics"/>
            <person name="Doyle S."/>
        </authorList>
    </citation>
    <scope>NUCLEOTIDE SEQUENCE [LARGE SCALE GENOMIC DNA]</scope>
    <source>
        <strain evidence="2 3">NCTC13294</strain>
    </source>
</reference>
<keyword evidence="1" id="KW-1133">Transmembrane helix</keyword>
<evidence type="ECO:0000313" key="2">
    <source>
        <dbReference type="EMBL" id="SUX25495.1"/>
    </source>
</evidence>
<dbReference type="Proteomes" id="UP000254572">
    <property type="component" value="Unassembled WGS sequence"/>
</dbReference>
<organism evidence="2 3">
    <name type="scientific">Cardiobacterium valvarum</name>
    <dbReference type="NCBI Taxonomy" id="194702"/>
    <lineage>
        <taxon>Bacteria</taxon>
        <taxon>Pseudomonadati</taxon>
        <taxon>Pseudomonadota</taxon>
        <taxon>Gammaproteobacteria</taxon>
        <taxon>Cardiobacteriales</taxon>
        <taxon>Cardiobacteriaceae</taxon>
        <taxon>Cardiobacterium</taxon>
    </lineage>
</organism>
<protein>
    <submittedName>
        <fullName evidence="2">Sulfate/thiosulfate transporter permease subunit</fullName>
    </submittedName>
</protein>
<dbReference type="AlphaFoldDB" id="A0A381EER3"/>
<name>A0A381EER3_9GAMM</name>
<dbReference type="EMBL" id="UFUW01000001">
    <property type="protein sequence ID" value="SUX25495.1"/>
    <property type="molecule type" value="Genomic_DNA"/>
</dbReference>
<gene>
    <name evidence="2" type="ORF">NCTC13294_02459</name>
</gene>
<keyword evidence="3" id="KW-1185">Reference proteome</keyword>
<evidence type="ECO:0000313" key="3">
    <source>
        <dbReference type="Proteomes" id="UP000254572"/>
    </source>
</evidence>